<keyword evidence="5 6" id="KW-0472">Membrane</keyword>
<reference evidence="7 8" key="1">
    <citation type="submission" date="2016-07" db="EMBL/GenBank/DDBJ databases">
        <title>High microdiversification within the ubiquitous acI lineage of Actinobacteria.</title>
        <authorList>
            <person name="Neuenschwander S.M."/>
            <person name="Salcher M."/>
            <person name="Ghai R."/>
            <person name="Pernthaler J."/>
        </authorList>
    </citation>
    <scope>NUCLEOTIDE SEQUENCE [LARGE SCALE GENOMIC DNA]</scope>
    <source>
        <strain evidence="7">MMS-IIB-76</strain>
    </source>
</reference>
<evidence type="ECO:0000256" key="1">
    <source>
        <dbReference type="ARBA" id="ARBA00004370"/>
    </source>
</evidence>
<comment type="subcellular location">
    <subcellularLocation>
        <location evidence="6">Cell membrane</location>
        <topology evidence="6">Multi-pass membrane protein</topology>
    </subcellularLocation>
    <subcellularLocation>
        <location evidence="1">Membrane</location>
    </subcellularLocation>
</comment>
<feature type="transmembrane region" description="Helical" evidence="6">
    <location>
        <begin position="12"/>
        <end position="33"/>
    </location>
</feature>
<evidence type="ECO:0000313" key="8">
    <source>
        <dbReference type="Proteomes" id="UP000217194"/>
    </source>
</evidence>
<evidence type="ECO:0000256" key="5">
    <source>
        <dbReference type="ARBA" id="ARBA00023136"/>
    </source>
</evidence>
<dbReference type="InterPro" id="IPR045214">
    <property type="entry name" value="Surf1/Surf4"/>
</dbReference>
<dbReference type="CDD" id="cd06662">
    <property type="entry name" value="SURF1"/>
    <property type="match status" value="1"/>
</dbReference>
<keyword evidence="4 6" id="KW-1133">Transmembrane helix</keyword>
<dbReference type="RefSeq" id="WP_095696993.1">
    <property type="nucleotide sequence ID" value="NZ_CP016778.1"/>
</dbReference>
<gene>
    <name evidence="7" type="ORF">A1sIIB76_02945</name>
</gene>
<comment type="similarity">
    <text evidence="2 6">Belongs to the SURF1 family.</text>
</comment>
<dbReference type="PROSITE" id="PS51257">
    <property type="entry name" value="PROKAR_LIPOPROTEIN"/>
    <property type="match status" value="1"/>
</dbReference>
<feature type="transmembrane region" description="Helical" evidence="6">
    <location>
        <begin position="210"/>
        <end position="230"/>
    </location>
</feature>
<dbReference type="InterPro" id="IPR002994">
    <property type="entry name" value="Surf1/Shy1"/>
</dbReference>
<dbReference type="AlphaFoldDB" id="A0AAC9YXU7"/>
<keyword evidence="3 6" id="KW-0812">Transmembrane</keyword>
<accession>A0AAC9YXU7</accession>
<evidence type="ECO:0000256" key="2">
    <source>
        <dbReference type="ARBA" id="ARBA00007165"/>
    </source>
</evidence>
<dbReference type="EMBL" id="CP016778">
    <property type="protein sequence ID" value="ASY22535.1"/>
    <property type="molecule type" value="Genomic_DNA"/>
</dbReference>
<organism evidence="7 8">
    <name type="scientific">Candidatus Planktophila versatilis</name>
    <dbReference type="NCBI Taxonomy" id="1884905"/>
    <lineage>
        <taxon>Bacteria</taxon>
        <taxon>Bacillati</taxon>
        <taxon>Actinomycetota</taxon>
        <taxon>Actinomycetes</taxon>
        <taxon>Candidatus Nanopelagicales</taxon>
        <taxon>Candidatus Nanopelagicaceae</taxon>
        <taxon>Candidatus Planktophila</taxon>
    </lineage>
</organism>
<evidence type="ECO:0000256" key="3">
    <source>
        <dbReference type="ARBA" id="ARBA00022692"/>
    </source>
</evidence>
<keyword evidence="6" id="KW-1003">Cell membrane</keyword>
<evidence type="ECO:0000256" key="4">
    <source>
        <dbReference type="ARBA" id="ARBA00022989"/>
    </source>
</evidence>
<dbReference type="Proteomes" id="UP000217194">
    <property type="component" value="Chromosome"/>
</dbReference>
<dbReference type="PROSITE" id="PS50895">
    <property type="entry name" value="SURF1"/>
    <property type="match status" value="1"/>
</dbReference>
<dbReference type="Pfam" id="PF02104">
    <property type="entry name" value="SURF1"/>
    <property type="match status" value="1"/>
</dbReference>
<dbReference type="GO" id="GO:0005886">
    <property type="term" value="C:plasma membrane"/>
    <property type="evidence" value="ECO:0007669"/>
    <property type="project" value="UniProtKB-SubCell"/>
</dbReference>
<dbReference type="PANTHER" id="PTHR23427">
    <property type="entry name" value="SURFEIT LOCUS PROTEIN"/>
    <property type="match status" value="1"/>
</dbReference>
<protein>
    <recommendedName>
        <fullName evidence="6">SURF1-like protein</fullName>
    </recommendedName>
</protein>
<proteinExistence type="inferred from homology"/>
<name>A0AAC9YXU7_9ACTN</name>
<evidence type="ECO:0000256" key="6">
    <source>
        <dbReference type="RuleBase" id="RU363076"/>
    </source>
</evidence>
<dbReference type="PANTHER" id="PTHR23427:SF2">
    <property type="entry name" value="SURFEIT LOCUS PROTEIN 1"/>
    <property type="match status" value="1"/>
</dbReference>
<sequence>MSSTKKREQFSFFKSVIALVLIAGCLWAAQWQYHRGVARHESNFIIEKHSTMTPVSLASVQDQPANHEWQPVTTRGRFDPDTQILLRNRYFEGKYGFELLTKFNDTGGRSYWVDCGWVQAGKNAQTRPTLPKLPSGDVEIVGRLRLDSSLPRGSFFAIPTNSDTGLVSKANAQGGATSEDFYLDLVSGSDPALSPAAPAELPELSDGPHMAYALQWVFFGGLIGYGRFLIRREVLTRK</sequence>
<evidence type="ECO:0000313" key="7">
    <source>
        <dbReference type="EMBL" id="ASY22535.1"/>
    </source>
</evidence>